<reference evidence="2 3" key="1">
    <citation type="submission" date="2014-11" db="EMBL/GenBank/DDBJ databases">
        <title>Genomics and ecophysiology of heterotrophic nitrogen fixing bacteria isolated from estuarine surface water.</title>
        <authorList>
            <person name="Bentzon-Tilia M."/>
            <person name="Severin I."/>
            <person name="Hansen L.H."/>
            <person name="Riemann L."/>
        </authorList>
    </citation>
    <scope>NUCLEOTIDE SEQUENCE [LARGE SCALE GENOMIC DNA]</scope>
    <source>
        <strain evidence="2 3">BAL398</strain>
    </source>
</reference>
<dbReference type="InterPro" id="IPR007569">
    <property type="entry name" value="DUF559"/>
</dbReference>
<proteinExistence type="predicted"/>
<evidence type="ECO:0000259" key="1">
    <source>
        <dbReference type="Pfam" id="PF04480"/>
    </source>
</evidence>
<dbReference type="PANTHER" id="PTHR38590:SF1">
    <property type="entry name" value="BLL0828 PROTEIN"/>
    <property type="match status" value="1"/>
</dbReference>
<name>A0A0D7EI01_RHOPL</name>
<dbReference type="PANTHER" id="PTHR38590">
    <property type="entry name" value="BLL0828 PROTEIN"/>
    <property type="match status" value="1"/>
</dbReference>
<dbReference type="InterPro" id="IPR011335">
    <property type="entry name" value="Restrct_endonuc-II-like"/>
</dbReference>
<accession>A0A0D7EI01</accession>
<evidence type="ECO:0000313" key="2">
    <source>
        <dbReference type="EMBL" id="KIZ40459.1"/>
    </source>
</evidence>
<dbReference type="Gene3D" id="3.40.960.10">
    <property type="entry name" value="VSR Endonuclease"/>
    <property type="match status" value="1"/>
</dbReference>
<dbReference type="AlphaFoldDB" id="A0A0D7EI01"/>
<organism evidence="2 3">
    <name type="scientific">Rhodopseudomonas palustris</name>
    <dbReference type="NCBI Taxonomy" id="1076"/>
    <lineage>
        <taxon>Bacteria</taxon>
        <taxon>Pseudomonadati</taxon>
        <taxon>Pseudomonadota</taxon>
        <taxon>Alphaproteobacteria</taxon>
        <taxon>Hyphomicrobiales</taxon>
        <taxon>Nitrobacteraceae</taxon>
        <taxon>Rhodopseudomonas</taxon>
    </lineage>
</organism>
<dbReference type="RefSeq" id="WP_044413890.1">
    <property type="nucleotide sequence ID" value="NZ_JXXE01000355.1"/>
</dbReference>
<protein>
    <recommendedName>
        <fullName evidence="1">DUF559 domain-containing protein</fullName>
    </recommendedName>
</protein>
<dbReference type="OrthoDB" id="9798754at2"/>
<feature type="domain" description="DUF559" evidence="1">
    <location>
        <begin position="4"/>
        <end position="109"/>
    </location>
</feature>
<dbReference type="CDD" id="cd01038">
    <property type="entry name" value="Endonuclease_DUF559"/>
    <property type="match status" value="1"/>
</dbReference>
<dbReference type="EMBL" id="JXXE01000355">
    <property type="protein sequence ID" value="KIZ40459.1"/>
    <property type="molecule type" value="Genomic_DNA"/>
</dbReference>
<dbReference type="Proteomes" id="UP000032515">
    <property type="component" value="Unassembled WGS sequence"/>
</dbReference>
<dbReference type="Pfam" id="PF04480">
    <property type="entry name" value="DUF559"/>
    <property type="match status" value="1"/>
</dbReference>
<sequence length="127" mass="14162">MANTIARALRKNLTPQETRLWVRLRALKPGGYHFRRQAPVDRFIVDFICFHAKLVIEADGGQHGMPDGACADQARDAFLRAQGFRVLRFWNSEIDANLDGVMTQILAVLPPPTDRPPAGHPPHKGEG</sequence>
<gene>
    <name evidence="2" type="ORF">OO17_17645</name>
</gene>
<evidence type="ECO:0000313" key="3">
    <source>
        <dbReference type="Proteomes" id="UP000032515"/>
    </source>
</evidence>
<comment type="caution">
    <text evidence="2">The sequence shown here is derived from an EMBL/GenBank/DDBJ whole genome shotgun (WGS) entry which is preliminary data.</text>
</comment>
<dbReference type="SUPFAM" id="SSF52980">
    <property type="entry name" value="Restriction endonuclease-like"/>
    <property type="match status" value="1"/>
</dbReference>
<dbReference type="PATRIC" id="fig|1076.23.peg.3811"/>
<dbReference type="InterPro" id="IPR047216">
    <property type="entry name" value="Endonuclease_DUF559_bact"/>
</dbReference>